<reference evidence="1 2" key="2">
    <citation type="submission" date="2019-09" db="EMBL/GenBank/DDBJ databases">
        <authorList>
            <person name="Jin C."/>
        </authorList>
    </citation>
    <scope>NUCLEOTIDE SEQUENCE [LARGE SCALE GENOMIC DNA]</scope>
    <source>
        <strain evidence="1 2">BN140002</strain>
    </source>
</reference>
<reference evidence="1 2" key="1">
    <citation type="submission" date="2019-09" db="EMBL/GenBank/DDBJ databases">
        <title>Salinarimonas rosea gen. nov., sp. nov., a new member of the a-2 subgroup of the Proteobacteria.</title>
        <authorList>
            <person name="Liu J."/>
        </authorList>
    </citation>
    <scope>NUCLEOTIDE SEQUENCE [LARGE SCALE GENOMIC DNA]</scope>
    <source>
        <strain evidence="1 2">BN140002</strain>
    </source>
</reference>
<evidence type="ECO:0000313" key="1">
    <source>
        <dbReference type="EMBL" id="KAA2235624.1"/>
    </source>
</evidence>
<keyword evidence="2" id="KW-1185">Reference proteome</keyword>
<dbReference type="AlphaFoldDB" id="A0A5B2V9H5"/>
<dbReference type="EMBL" id="VUOA01000034">
    <property type="protein sequence ID" value="KAA2235624.1"/>
    <property type="molecule type" value="Genomic_DNA"/>
</dbReference>
<evidence type="ECO:0008006" key="3">
    <source>
        <dbReference type="Google" id="ProtNLM"/>
    </source>
</evidence>
<name>A0A5B2V9H5_9HYPH</name>
<organism evidence="1 2">
    <name type="scientific">Salinarimonas soli</name>
    <dbReference type="NCBI Taxonomy" id="1638099"/>
    <lineage>
        <taxon>Bacteria</taxon>
        <taxon>Pseudomonadati</taxon>
        <taxon>Pseudomonadota</taxon>
        <taxon>Alphaproteobacteria</taxon>
        <taxon>Hyphomicrobiales</taxon>
        <taxon>Salinarimonadaceae</taxon>
        <taxon>Salinarimonas</taxon>
    </lineage>
</organism>
<gene>
    <name evidence="1" type="ORF">F0L46_19205</name>
</gene>
<evidence type="ECO:0000313" key="2">
    <source>
        <dbReference type="Proteomes" id="UP000323142"/>
    </source>
</evidence>
<proteinExistence type="predicted"/>
<dbReference type="Proteomes" id="UP000323142">
    <property type="component" value="Unassembled WGS sequence"/>
</dbReference>
<dbReference type="RefSeq" id="WP_149820534.1">
    <property type="nucleotide sequence ID" value="NZ_VUOA01000034.1"/>
</dbReference>
<accession>A0A5B2V9H5</accession>
<comment type="caution">
    <text evidence="1">The sequence shown here is derived from an EMBL/GenBank/DDBJ whole genome shotgun (WGS) entry which is preliminary data.</text>
</comment>
<sequence>MTTSESISRSFDARLMRPPHILPTECSVFRAAELGSAAGARTTAFPTVDAGTALDGLALLAASVPDLACGPSALDIRVVPDLPMMPAGKIPQAELIAQATAVYGDRS</sequence>
<protein>
    <recommendedName>
        <fullName evidence="3">AMP-binding enzyme C-terminal domain-containing protein</fullName>
    </recommendedName>
</protein>